<feature type="transmembrane region" description="Helical" evidence="6">
    <location>
        <begin position="80"/>
        <end position="110"/>
    </location>
</feature>
<dbReference type="PANTHER" id="PTHR31234">
    <property type="entry name" value="LATE EMBRYOGENESIS ABUNDANT (LEA) HYDROXYPROLINE-RICH GLYCOPROTEIN FAMILY"/>
    <property type="match status" value="1"/>
</dbReference>
<keyword evidence="2 6" id="KW-0812">Transmembrane</keyword>
<dbReference type="Gene3D" id="2.60.40.1820">
    <property type="match status" value="1"/>
</dbReference>
<evidence type="ECO:0000256" key="2">
    <source>
        <dbReference type="ARBA" id="ARBA00022692"/>
    </source>
</evidence>
<dbReference type="SUPFAM" id="SSF117070">
    <property type="entry name" value="LEA14-like"/>
    <property type="match status" value="1"/>
</dbReference>
<protein>
    <recommendedName>
        <fullName evidence="7">Late embryogenesis abundant protein LEA-2 subgroup domain-containing protein</fullName>
    </recommendedName>
</protein>
<sequence>MVPHAAADTPSPPSSTATSQTDTGQNPKRQQPPPPKNPVPPPPAATYVVRIPREQILRQPPPENAKKYEELRLRRNRRSCCCRCCCATFCLLFLLIVAAAIAAGVMYLVFQFKSPMYTVTRISVKGMNLTSAAPISPRFNVSVRAENPNGKVGIYYSKDSAVSVFYNGVSLGDGVLPDFYQPRTNVTVLRTTLTASDVVLDGAVKTALRGAQSKGRVPLVVNVEAPVKFKVGSVKTWELTAKVKCDVVLDVLNEKANIVSKDCDYSVRLW</sequence>
<dbReference type="EMBL" id="SDAM02000052">
    <property type="protein sequence ID" value="KAH6834299.1"/>
    <property type="molecule type" value="Genomic_DNA"/>
</dbReference>
<dbReference type="GO" id="GO:0098542">
    <property type="term" value="P:defense response to other organism"/>
    <property type="evidence" value="ECO:0007669"/>
    <property type="project" value="InterPro"/>
</dbReference>
<proteinExistence type="predicted"/>
<comment type="subcellular location">
    <subcellularLocation>
        <location evidence="1">Membrane</location>
        <topology evidence="1">Single-pass membrane protein</topology>
    </subcellularLocation>
</comment>
<dbReference type="InterPro" id="IPR044839">
    <property type="entry name" value="NDR1-like"/>
</dbReference>
<organism evidence="8 9">
    <name type="scientific">Perilla frutescens var. hirtella</name>
    <name type="common">Perilla citriodora</name>
    <name type="synonym">Perilla setoyensis</name>
    <dbReference type="NCBI Taxonomy" id="608512"/>
    <lineage>
        <taxon>Eukaryota</taxon>
        <taxon>Viridiplantae</taxon>
        <taxon>Streptophyta</taxon>
        <taxon>Embryophyta</taxon>
        <taxon>Tracheophyta</taxon>
        <taxon>Spermatophyta</taxon>
        <taxon>Magnoliopsida</taxon>
        <taxon>eudicotyledons</taxon>
        <taxon>Gunneridae</taxon>
        <taxon>Pentapetalae</taxon>
        <taxon>asterids</taxon>
        <taxon>lamiids</taxon>
        <taxon>Lamiales</taxon>
        <taxon>Lamiaceae</taxon>
        <taxon>Nepetoideae</taxon>
        <taxon>Elsholtzieae</taxon>
        <taxon>Perilla</taxon>
    </lineage>
</organism>
<keyword evidence="9" id="KW-1185">Reference proteome</keyword>
<evidence type="ECO:0000256" key="4">
    <source>
        <dbReference type="ARBA" id="ARBA00023136"/>
    </source>
</evidence>
<dbReference type="GO" id="GO:0005886">
    <property type="term" value="C:plasma membrane"/>
    <property type="evidence" value="ECO:0007669"/>
    <property type="project" value="TreeGrafter"/>
</dbReference>
<name>A0AAD4JI58_PERFH</name>
<evidence type="ECO:0000259" key="7">
    <source>
        <dbReference type="Pfam" id="PF03168"/>
    </source>
</evidence>
<feature type="region of interest" description="Disordered" evidence="5">
    <location>
        <begin position="1"/>
        <end position="45"/>
    </location>
</feature>
<keyword evidence="4 6" id="KW-0472">Membrane</keyword>
<dbReference type="AlphaFoldDB" id="A0AAD4JI58"/>
<dbReference type="PANTHER" id="PTHR31234:SF70">
    <property type="entry name" value="LATE EMBRYOGENESIS ABUNDANT PROTEIN LEA-2 SUBGROUP DOMAIN-CONTAINING PROTEIN"/>
    <property type="match status" value="1"/>
</dbReference>
<evidence type="ECO:0000313" key="8">
    <source>
        <dbReference type="EMBL" id="KAH6834299.1"/>
    </source>
</evidence>
<accession>A0AAD4JI58</accession>
<keyword evidence="3 6" id="KW-1133">Transmembrane helix</keyword>
<feature type="compositionally biased region" description="Low complexity" evidence="5">
    <location>
        <begin position="1"/>
        <end position="29"/>
    </location>
</feature>
<evidence type="ECO:0000313" key="9">
    <source>
        <dbReference type="Proteomes" id="UP001190926"/>
    </source>
</evidence>
<evidence type="ECO:0000256" key="6">
    <source>
        <dbReference type="SAM" id="Phobius"/>
    </source>
</evidence>
<evidence type="ECO:0000256" key="5">
    <source>
        <dbReference type="SAM" id="MobiDB-lite"/>
    </source>
</evidence>
<dbReference type="InterPro" id="IPR004864">
    <property type="entry name" value="LEA_2"/>
</dbReference>
<gene>
    <name evidence="8" type="ORF">C2S53_004662</name>
</gene>
<comment type="caution">
    <text evidence="8">The sequence shown here is derived from an EMBL/GenBank/DDBJ whole genome shotgun (WGS) entry which is preliminary data.</text>
</comment>
<evidence type="ECO:0000256" key="1">
    <source>
        <dbReference type="ARBA" id="ARBA00004167"/>
    </source>
</evidence>
<evidence type="ECO:0000256" key="3">
    <source>
        <dbReference type="ARBA" id="ARBA00022989"/>
    </source>
</evidence>
<dbReference type="Pfam" id="PF03168">
    <property type="entry name" value="LEA_2"/>
    <property type="match status" value="1"/>
</dbReference>
<reference evidence="8 9" key="1">
    <citation type="journal article" date="2021" name="Nat. Commun.">
        <title>Incipient diploidization of the medicinal plant Perilla within 10,000 years.</title>
        <authorList>
            <person name="Zhang Y."/>
            <person name="Shen Q."/>
            <person name="Leng L."/>
            <person name="Zhang D."/>
            <person name="Chen S."/>
            <person name="Shi Y."/>
            <person name="Ning Z."/>
            <person name="Chen S."/>
        </authorList>
    </citation>
    <scope>NUCLEOTIDE SEQUENCE [LARGE SCALE GENOMIC DNA]</scope>
    <source>
        <strain evidence="9">cv. PC099</strain>
    </source>
</reference>
<dbReference type="Proteomes" id="UP001190926">
    <property type="component" value="Unassembled WGS sequence"/>
</dbReference>
<feature type="domain" description="Late embryogenesis abundant protein LEA-2 subgroup" evidence="7">
    <location>
        <begin position="143"/>
        <end position="245"/>
    </location>
</feature>
<feature type="compositionally biased region" description="Pro residues" evidence="5">
    <location>
        <begin position="30"/>
        <end position="44"/>
    </location>
</feature>